<feature type="compositionally biased region" description="Pro residues" evidence="1">
    <location>
        <begin position="63"/>
        <end position="81"/>
    </location>
</feature>
<keyword evidence="3" id="KW-1185">Reference proteome</keyword>
<dbReference type="AlphaFoldDB" id="A0A3N4KWF3"/>
<feature type="compositionally biased region" description="Basic and acidic residues" evidence="1">
    <location>
        <begin position="103"/>
        <end position="118"/>
    </location>
</feature>
<dbReference type="EMBL" id="ML119127">
    <property type="protein sequence ID" value="RPB12681.1"/>
    <property type="molecule type" value="Genomic_DNA"/>
</dbReference>
<reference evidence="2 3" key="1">
    <citation type="journal article" date="2018" name="Nat. Ecol. Evol.">
        <title>Pezizomycetes genomes reveal the molecular basis of ectomycorrhizal truffle lifestyle.</title>
        <authorList>
            <person name="Murat C."/>
            <person name="Payen T."/>
            <person name="Noel B."/>
            <person name="Kuo A."/>
            <person name="Morin E."/>
            <person name="Chen J."/>
            <person name="Kohler A."/>
            <person name="Krizsan K."/>
            <person name="Balestrini R."/>
            <person name="Da Silva C."/>
            <person name="Montanini B."/>
            <person name="Hainaut M."/>
            <person name="Levati E."/>
            <person name="Barry K.W."/>
            <person name="Belfiori B."/>
            <person name="Cichocki N."/>
            <person name="Clum A."/>
            <person name="Dockter R.B."/>
            <person name="Fauchery L."/>
            <person name="Guy J."/>
            <person name="Iotti M."/>
            <person name="Le Tacon F."/>
            <person name="Lindquist E.A."/>
            <person name="Lipzen A."/>
            <person name="Malagnac F."/>
            <person name="Mello A."/>
            <person name="Molinier V."/>
            <person name="Miyauchi S."/>
            <person name="Poulain J."/>
            <person name="Riccioni C."/>
            <person name="Rubini A."/>
            <person name="Sitrit Y."/>
            <person name="Splivallo R."/>
            <person name="Traeger S."/>
            <person name="Wang M."/>
            <person name="Zifcakova L."/>
            <person name="Wipf D."/>
            <person name="Zambonelli A."/>
            <person name="Paolocci F."/>
            <person name="Nowrousian M."/>
            <person name="Ottonello S."/>
            <person name="Baldrian P."/>
            <person name="Spatafora J.W."/>
            <person name="Henrissat B."/>
            <person name="Nagy L.G."/>
            <person name="Aury J.M."/>
            <person name="Wincker P."/>
            <person name="Grigoriev I.V."/>
            <person name="Bonfante P."/>
            <person name="Martin F.M."/>
        </authorList>
    </citation>
    <scope>NUCLEOTIDE SEQUENCE [LARGE SCALE GENOMIC DNA]</scope>
    <source>
        <strain evidence="2 3">CCBAS932</strain>
    </source>
</reference>
<organism evidence="2 3">
    <name type="scientific">Morchella conica CCBAS932</name>
    <dbReference type="NCBI Taxonomy" id="1392247"/>
    <lineage>
        <taxon>Eukaryota</taxon>
        <taxon>Fungi</taxon>
        <taxon>Dikarya</taxon>
        <taxon>Ascomycota</taxon>
        <taxon>Pezizomycotina</taxon>
        <taxon>Pezizomycetes</taxon>
        <taxon>Pezizales</taxon>
        <taxon>Morchellaceae</taxon>
        <taxon>Morchella</taxon>
    </lineage>
</organism>
<dbReference type="InParanoid" id="A0A3N4KWF3"/>
<protein>
    <submittedName>
        <fullName evidence="2">Uncharacterized protein</fullName>
    </submittedName>
</protein>
<feature type="compositionally biased region" description="Basic and acidic residues" evidence="1">
    <location>
        <begin position="138"/>
        <end position="150"/>
    </location>
</feature>
<feature type="region of interest" description="Disordered" evidence="1">
    <location>
        <begin position="36"/>
        <end position="150"/>
    </location>
</feature>
<accession>A0A3N4KWF3</accession>
<name>A0A3N4KWF3_9PEZI</name>
<evidence type="ECO:0000313" key="2">
    <source>
        <dbReference type="EMBL" id="RPB12681.1"/>
    </source>
</evidence>
<gene>
    <name evidence="2" type="ORF">P167DRAFT_565057</name>
</gene>
<evidence type="ECO:0000256" key="1">
    <source>
        <dbReference type="SAM" id="MobiDB-lite"/>
    </source>
</evidence>
<proteinExistence type="predicted"/>
<evidence type="ECO:0000313" key="3">
    <source>
        <dbReference type="Proteomes" id="UP000277580"/>
    </source>
</evidence>
<sequence>MAYIAPSDMRQLLIQPAAAQPSINCNLNLSYCKKPSPVTKNRTTPPGYQPFNHQHEQHLRTIPPMPPRHPIPDDSLPPPQHAPLRAPNRPPQRRRAGLSVPSDYRRERRREPYREQRDTCSWQRCRKEADNNCGGEDDNPHCRDRGRREA</sequence>
<dbReference type="Proteomes" id="UP000277580">
    <property type="component" value="Unassembled WGS sequence"/>
</dbReference>